<evidence type="ECO:0008006" key="4">
    <source>
        <dbReference type="Google" id="ProtNLM"/>
    </source>
</evidence>
<protein>
    <recommendedName>
        <fullName evidence="4">CsbD family protein</fullName>
    </recommendedName>
</protein>
<accession>A0A9P6U681</accession>
<evidence type="ECO:0000256" key="1">
    <source>
        <dbReference type="SAM" id="MobiDB-lite"/>
    </source>
</evidence>
<evidence type="ECO:0000313" key="3">
    <source>
        <dbReference type="Proteomes" id="UP000807716"/>
    </source>
</evidence>
<feature type="region of interest" description="Disordered" evidence="1">
    <location>
        <begin position="68"/>
        <end position="91"/>
    </location>
</feature>
<keyword evidence="3" id="KW-1185">Reference proteome</keyword>
<name>A0A9P6U681_9FUNG</name>
<evidence type="ECO:0000313" key="2">
    <source>
        <dbReference type="EMBL" id="KAG0262303.1"/>
    </source>
</evidence>
<comment type="caution">
    <text evidence="2">The sequence shown here is derived from an EMBL/GenBank/DDBJ whole genome shotgun (WGS) entry which is preliminary data.</text>
</comment>
<dbReference type="Proteomes" id="UP000807716">
    <property type="component" value="Unassembled WGS sequence"/>
</dbReference>
<dbReference type="OrthoDB" id="9999611at2759"/>
<dbReference type="EMBL" id="JAAAJB010000191">
    <property type="protein sequence ID" value="KAG0262303.1"/>
    <property type="molecule type" value="Genomic_DNA"/>
</dbReference>
<feature type="compositionally biased region" description="Basic and acidic residues" evidence="1">
    <location>
        <begin position="79"/>
        <end position="91"/>
    </location>
</feature>
<sequence>MSQKMSNTINVALGGAKESIGKAIGNEQMVAEGAATRAQAQATQAATETKLAAAKAIGSVKGVVDSFMGTEQQPAASGKPEDLRGDSGQHA</sequence>
<reference evidence="2" key="1">
    <citation type="journal article" date="2020" name="Fungal Divers.">
        <title>Resolving the Mortierellaceae phylogeny through synthesis of multi-gene phylogenetics and phylogenomics.</title>
        <authorList>
            <person name="Vandepol N."/>
            <person name="Liber J."/>
            <person name="Desiro A."/>
            <person name="Na H."/>
            <person name="Kennedy M."/>
            <person name="Barry K."/>
            <person name="Grigoriev I.V."/>
            <person name="Miller A.N."/>
            <person name="O'Donnell K."/>
            <person name="Stajich J.E."/>
            <person name="Bonito G."/>
        </authorList>
    </citation>
    <scope>NUCLEOTIDE SEQUENCE</scope>
    <source>
        <strain evidence="2">BC1065</strain>
    </source>
</reference>
<proteinExistence type="predicted"/>
<dbReference type="AlphaFoldDB" id="A0A9P6U681"/>
<gene>
    <name evidence="2" type="ORF">DFQ27_002432</name>
</gene>
<organism evidence="2 3">
    <name type="scientific">Actinomortierella ambigua</name>
    <dbReference type="NCBI Taxonomy" id="1343610"/>
    <lineage>
        <taxon>Eukaryota</taxon>
        <taxon>Fungi</taxon>
        <taxon>Fungi incertae sedis</taxon>
        <taxon>Mucoromycota</taxon>
        <taxon>Mortierellomycotina</taxon>
        <taxon>Mortierellomycetes</taxon>
        <taxon>Mortierellales</taxon>
        <taxon>Mortierellaceae</taxon>
        <taxon>Actinomortierella</taxon>
    </lineage>
</organism>